<dbReference type="InterPro" id="IPR036390">
    <property type="entry name" value="WH_DNA-bd_sf"/>
</dbReference>
<dbReference type="SUPFAM" id="SSF46785">
    <property type="entry name" value="Winged helix' DNA-binding domain"/>
    <property type="match status" value="1"/>
</dbReference>
<dbReference type="RefSeq" id="WP_205142882.1">
    <property type="nucleotide sequence ID" value="NZ_JAFBDN010000001.1"/>
</dbReference>
<protein>
    <submittedName>
        <fullName evidence="6">LysR family transcriptional regulator</fullName>
    </submittedName>
</protein>
<evidence type="ECO:0000313" key="7">
    <source>
        <dbReference type="Proteomes" id="UP001057481"/>
    </source>
</evidence>
<evidence type="ECO:0000256" key="2">
    <source>
        <dbReference type="ARBA" id="ARBA00023015"/>
    </source>
</evidence>
<evidence type="ECO:0000313" key="6">
    <source>
        <dbReference type="EMBL" id="MCM2437257.1"/>
    </source>
</evidence>
<feature type="domain" description="HTH lysR-type" evidence="5">
    <location>
        <begin position="1"/>
        <end position="58"/>
    </location>
</feature>
<keyword evidence="4" id="KW-0804">Transcription</keyword>
<proteinExistence type="inferred from homology"/>
<dbReference type="InterPro" id="IPR005119">
    <property type="entry name" value="LysR_subst-bd"/>
</dbReference>
<keyword evidence="2" id="KW-0805">Transcription regulation</keyword>
<organism evidence="6 7">
    <name type="scientific">Periweissella beninensis</name>
    <dbReference type="NCBI Taxonomy" id="504936"/>
    <lineage>
        <taxon>Bacteria</taxon>
        <taxon>Bacillati</taxon>
        <taxon>Bacillota</taxon>
        <taxon>Bacilli</taxon>
        <taxon>Lactobacillales</taxon>
        <taxon>Lactobacillaceae</taxon>
        <taxon>Periweissella</taxon>
    </lineage>
</organism>
<evidence type="ECO:0000259" key="5">
    <source>
        <dbReference type="PROSITE" id="PS50931"/>
    </source>
</evidence>
<comment type="caution">
    <text evidence="6">The sequence shown here is derived from an EMBL/GenBank/DDBJ whole genome shotgun (WGS) entry which is preliminary data.</text>
</comment>
<name>A0ABT0VLF6_9LACO</name>
<evidence type="ECO:0000256" key="4">
    <source>
        <dbReference type="ARBA" id="ARBA00023163"/>
    </source>
</evidence>
<evidence type="ECO:0000256" key="3">
    <source>
        <dbReference type="ARBA" id="ARBA00023125"/>
    </source>
</evidence>
<dbReference type="InterPro" id="IPR050950">
    <property type="entry name" value="HTH-type_LysR_regulators"/>
</dbReference>
<dbReference type="Gene3D" id="3.40.190.290">
    <property type="match status" value="1"/>
</dbReference>
<dbReference type="Pfam" id="PF00126">
    <property type="entry name" value="HTH_1"/>
    <property type="match status" value="1"/>
</dbReference>
<dbReference type="Gene3D" id="1.10.10.10">
    <property type="entry name" value="Winged helix-like DNA-binding domain superfamily/Winged helix DNA-binding domain"/>
    <property type="match status" value="1"/>
</dbReference>
<dbReference type="PANTHER" id="PTHR30419">
    <property type="entry name" value="HTH-TYPE TRANSCRIPTIONAL REGULATOR YBHD"/>
    <property type="match status" value="1"/>
</dbReference>
<dbReference type="Proteomes" id="UP001057481">
    <property type="component" value="Unassembled WGS sequence"/>
</dbReference>
<dbReference type="PRINTS" id="PR00039">
    <property type="entry name" value="HTHLYSR"/>
</dbReference>
<dbReference type="EMBL" id="JAGMVS010000062">
    <property type="protein sequence ID" value="MCM2437257.1"/>
    <property type="molecule type" value="Genomic_DNA"/>
</dbReference>
<comment type="similarity">
    <text evidence="1">Belongs to the LysR transcriptional regulatory family.</text>
</comment>
<reference evidence="6" key="1">
    <citation type="submission" date="2021-04" db="EMBL/GenBank/DDBJ databases">
        <title>Taxonomic assessment of Weissella genus.</title>
        <authorList>
            <person name="Fanelli F."/>
            <person name="Chieffi D."/>
            <person name="Dell'Aquila A."/>
            <person name="Gyu-Sung C."/>
            <person name="Franz C.M.A.P."/>
            <person name="Fusco V."/>
        </authorList>
    </citation>
    <scope>NUCLEOTIDE SEQUENCE</scope>
    <source>
        <strain evidence="6">LMG 25373</strain>
    </source>
</reference>
<keyword evidence="7" id="KW-1185">Reference proteome</keyword>
<dbReference type="InterPro" id="IPR036388">
    <property type="entry name" value="WH-like_DNA-bd_sf"/>
</dbReference>
<accession>A0ABT0VLF6</accession>
<keyword evidence="3" id="KW-0238">DNA-binding</keyword>
<dbReference type="InterPro" id="IPR000847">
    <property type="entry name" value="LysR_HTH_N"/>
</dbReference>
<sequence length="293" mass="33447">MYFHDLEYYQQLFLQKNFSKVAKSYNVSQPAISNAVKRLEDFFDTKLMIRGTSQKELIITASGEQLYKHAITIINELQTAKKEIHRLNTHTLTLGLAPIIENTYFAKIAHNLKRKALLTNVAIYEAGSNDLRKALKEGEIDIALIGSISHHHHDEFIVKDFATSKFSIFVSTQHPLAQKKGVYFADLKNETFVFFNPSFVHMQAARIFAQNAHFKPNVLFKSNDVNFLMNMVAEDVGITILAEVAQPNRNDVVSIPLLDSDQPEFFASVAYRRNHVLTDAQQKLLKVITEELY</sequence>
<gene>
    <name evidence="6" type="ORF">KAK10_04955</name>
</gene>
<dbReference type="SUPFAM" id="SSF53850">
    <property type="entry name" value="Periplasmic binding protein-like II"/>
    <property type="match status" value="1"/>
</dbReference>
<dbReference type="PROSITE" id="PS50931">
    <property type="entry name" value="HTH_LYSR"/>
    <property type="match status" value="1"/>
</dbReference>
<dbReference type="Pfam" id="PF03466">
    <property type="entry name" value="LysR_substrate"/>
    <property type="match status" value="1"/>
</dbReference>
<evidence type="ECO:0000256" key="1">
    <source>
        <dbReference type="ARBA" id="ARBA00009437"/>
    </source>
</evidence>